<keyword evidence="1 3" id="KW-0479">Metal-binding</keyword>
<reference evidence="7" key="2">
    <citation type="journal article" date="2023" name="Commun. Biol.">
        <title>Intrasexual cuticular hydrocarbon dimorphism in a wasp sheds light on hydrocarbon biosynthesis genes in Hymenoptera.</title>
        <authorList>
            <person name="Moris V.C."/>
            <person name="Podsiadlowski L."/>
            <person name="Martin S."/>
            <person name="Oeyen J.P."/>
            <person name="Donath A."/>
            <person name="Petersen M."/>
            <person name="Wilbrandt J."/>
            <person name="Misof B."/>
            <person name="Liedtke D."/>
            <person name="Thamm M."/>
            <person name="Scheiner R."/>
            <person name="Schmitt T."/>
            <person name="Niehuis O."/>
        </authorList>
    </citation>
    <scope>NUCLEOTIDE SEQUENCE</scope>
    <source>
        <strain evidence="7">GBR_01_08_01A</strain>
    </source>
</reference>
<accession>A0AAD9VNH1</accession>
<dbReference type="PANTHER" id="PTHR17550">
    <property type="entry name" value="E3 UBIQUITIN-PROTEIN LIGASE TTC3"/>
    <property type="match status" value="1"/>
</dbReference>
<feature type="region of interest" description="Disordered" evidence="5">
    <location>
        <begin position="1093"/>
        <end position="1113"/>
    </location>
</feature>
<keyword evidence="1 3" id="KW-0863">Zinc-finger</keyword>
<feature type="compositionally biased region" description="Polar residues" evidence="5">
    <location>
        <begin position="1233"/>
        <end position="1251"/>
    </location>
</feature>
<feature type="region of interest" description="Disordered" evidence="5">
    <location>
        <begin position="1233"/>
        <end position="1257"/>
    </location>
</feature>
<evidence type="ECO:0000256" key="4">
    <source>
        <dbReference type="SAM" id="Coils"/>
    </source>
</evidence>
<dbReference type="InterPro" id="IPR013083">
    <property type="entry name" value="Znf_RING/FYVE/PHD"/>
</dbReference>
<proteinExistence type="predicted"/>
<feature type="region of interest" description="Disordered" evidence="5">
    <location>
        <begin position="951"/>
        <end position="978"/>
    </location>
</feature>
<keyword evidence="2" id="KW-0862">Zinc</keyword>
<keyword evidence="4" id="KW-0175">Coiled coil</keyword>
<dbReference type="GO" id="GO:0005737">
    <property type="term" value="C:cytoplasm"/>
    <property type="evidence" value="ECO:0007669"/>
    <property type="project" value="UniProtKB-ARBA"/>
</dbReference>
<dbReference type="Gene3D" id="3.30.40.10">
    <property type="entry name" value="Zinc/RING finger domain, C3HC4 (zinc finger)"/>
    <property type="match status" value="1"/>
</dbReference>
<dbReference type="Pfam" id="PF19179">
    <property type="entry name" value="TTC3_DZIP3_dom"/>
    <property type="match status" value="1"/>
</dbReference>
<keyword evidence="8" id="KW-1185">Reference proteome</keyword>
<dbReference type="PANTHER" id="PTHR17550:SF7">
    <property type="entry name" value="RNA-BINDING PROTEIN 44"/>
    <property type="match status" value="1"/>
</dbReference>
<dbReference type="InterPro" id="IPR001841">
    <property type="entry name" value="Znf_RING"/>
</dbReference>
<dbReference type="InterPro" id="IPR043866">
    <property type="entry name" value="TTC3/DZIP3_dom"/>
</dbReference>
<evidence type="ECO:0000313" key="8">
    <source>
        <dbReference type="Proteomes" id="UP001258017"/>
    </source>
</evidence>
<feature type="coiled-coil region" evidence="4">
    <location>
        <begin position="660"/>
        <end position="719"/>
    </location>
</feature>
<evidence type="ECO:0000256" key="1">
    <source>
        <dbReference type="ARBA" id="ARBA00022771"/>
    </source>
</evidence>
<dbReference type="Gene3D" id="1.25.40.10">
    <property type="entry name" value="Tetratricopeptide repeat domain"/>
    <property type="match status" value="1"/>
</dbReference>
<reference evidence="7" key="1">
    <citation type="submission" date="2021-08" db="EMBL/GenBank/DDBJ databases">
        <authorList>
            <person name="Misof B."/>
            <person name="Oliver O."/>
            <person name="Podsiadlowski L."/>
            <person name="Donath A."/>
            <person name="Peters R."/>
            <person name="Mayer C."/>
            <person name="Rust J."/>
            <person name="Gunkel S."/>
            <person name="Lesny P."/>
            <person name="Martin S."/>
            <person name="Oeyen J.P."/>
            <person name="Petersen M."/>
            <person name="Panagiotis P."/>
            <person name="Wilbrandt J."/>
            <person name="Tanja T."/>
        </authorList>
    </citation>
    <scope>NUCLEOTIDE SEQUENCE</scope>
    <source>
        <strain evidence="7">GBR_01_08_01A</strain>
        <tissue evidence="7">Thorax + abdomen</tissue>
    </source>
</reference>
<sequence>MINEASTAFVDRQYHTACYKYKAALQLLSTSNINIKHINKCALQYTLCITLLESNTLQDILQALETLIKLEENTENFLAVYYAMGKAYIKLYRFNSALVAINKGLAILNAGTHFQEFCIPMTSIVVRESTKEGLLTALLSLHDEASRWHCPDAKCYLENCQNYVSHCLPCRDIFFRDPAFTGLIVITCSNANNPCKLTFHPVCWNFQKEKLCSKFKLTDKEIIGRLCFTLNCESNESMSVIKKIEIYDSNGKVISTIENSNPMTQPTPDCPIKGAIKKYSPQPFPKLRRPNLPPRSSPQQTCSMNEPSKETIEKEMRLAKLIKLRETNFDILHGKDLSLHKDKNDPNGYLDSTADILPDILFKDSDEVTIQQFRFLFEILYEFIKSNSLVHVDKVLSKWHETKRILECGTAIDEYLDSDVIDLLLKCPKLIRTGNYLCIPETLQQTLQIFEHEITQHCKFVLQCETNKIDSDSQTSVNGIVWHKEIVTSFENQTDQNPEELLCSTNKVNENNNEKNSIICQNFDMCKSSINFIGNDSPNGRKTNNLNETKGTFNNKLEHAHYFFTEKNLLANDDIQTSAKENEDKMYFTFCKDKSSNNCNDVTRSNQDSTETIMCDDNSKSNIKHPLEENMAKNTPQDYSTKQLTSDTLSAKLITLEEKYTQLMTDYSIMEQNMAKLTKEKIDIEQNFKSQLEQKDSIMEAVIAERKILIKKLEKYESRIAKDIPVKHETSDKIILTLKSEISRLQAEQSDNGHNISLLLKEKNATENVLKKENAQLLETIRRFQAEIDKNNLELLIYQEKNLELKKCILRKSLESQFRCNQGVLFHGITYCQVAVELFNTLNNVIQRHIGFNVIQNYTVWVQALCQFQIQSVKLQEDYSKLQCLLESKTEIEQLDDIALNSVNLPPYPSKSLCTIVCDAFMIFYTHITKIQQHTLSMLAPSPVLLNPPPYTHPPIFPNTSNSQFSKENKAANSANSNKGLTYELEQKHTEDKHQNISQKFDLNKEGNEDTQNGLQHTNNDKKVQFKLEDNEINPENNIKEHIKDNNEMITETRTTEDSSTDMANDDLTKTLSENKSVSKSNHVSDNTDFKLLPESKIEEATGEENVENTKQESDKILVNSTDKLMNILRNTYTGMSELLLLRSLNDVRKLHNGSLTGIPLATIIKDTNKYVLLHQIDHLCTKSETKKPVTSTTAVLVGSKKQSKSKTKKKSSNSLIKMSSNDLSFKVLTKSQLPQQSQRNQHNPVPSTSGAIKKEPVSSTKCPWDIILKPWTSESNYEEFECVICMENLEAVNKVIYTLDCKHKFHKKCIKDWFQQNQSCPTCRIHCTIDEDYPPLP</sequence>
<dbReference type="EMBL" id="JAIFRP010000062">
    <property type="protein sequence ID" value="KAK2580280.1"/>
    <property type="molecule type" value="Genomic_DNA"/>
</dbReference>
<feature type="region of interest" description="Disordered" evidence="5">
    <location>
        <begin position="283"/>
        <end position="309"/>
    </location>
</feature>
<evidence type="ECO:0000256" key="2">
    <source>
        <dbReference type="ARBA" id="ARBA00022833"/>
    </source>
</evidence>
<evidence type="ECO:0000256" key="5">
    <source>
        <dbReference type="SAM" id="MobiDB-lite"/>
    </source>
</evidence>
<feature type="domain" description="RING-type" evidence="6">
    <location>
        <begin position="1283"/>
        <end position="1325"/>
    </location>
</feature>
<dbReference type="Pfam" id="PF13639">
    <property type="entry name" value="zf-RING_2"/>
    <property type="match status" value="1"/>
</dbReference>
<gene>
    <name evidence="7" type="ORF">KPH14_012527</name>
</gene>
<evidence type="ECO:0000259" key="6">
    <source>
        <dbReference type="PROSITE" id="PS50089"/>
    </source>
</evidence>
<dbReference type="GO" id="GO:0008270">
    <property type="term" value="F:zinc ion binding"/>
    <property type="evidence" value="ECO:0007669"/>
    <property type="project" value="UniProtKB-KW"/>
</dbReference>
<feature type="coiled-coil region" evidence="4">
    <location>
        <begin position="756"/>
        <end position="794"/>
    </location>
</feature>
<dbReference type="SMART" id="SM00184">
    <property type="entry name" value="RING"/>
    <property type="match status" value="1"/>
</dbReference>
<protein>
    <recommendedName>
        <fullName evidence="6">RING-type domain-containing protein</fullName>
    </recommendedName>
</protein>
<dbReference type="Proteomes" id="UP001258017">
    <property type="component" value="Unassembled WGS sequence"/>
</dbReference>
<name>A0AAD9VNH1_9HYME</name>
<evidence type="ECO:0000313" key="7">
    <source>
        <dbReference type="EMBL" id="KAK2580280.1"/>
    </source>
</evidence>
<evidence type="ECO:0000256" key="3">
    <source>
        <dbReference type="PROSITE-ProRule" id="PRU00175"/>
    </source>
</evidence>
<dbReference type="SUPFAM" id="SSF48452">
    <property type="entry name" value="TPR-like"/>
    <property type="match status" value="1"/>
</dbReference>
<dbReference type="SUPFAM" id="SSF57850">
    <property type="entry name" value="RING/U-box"/>
    <property type="match status" value="1"/>
</dbReference>
<dbReference type="PROSITE" id="PS50089">
    <property type="entry name" value="ZF_RING_2"/>
    <property type="match status" value="1"/>
</dbReference>
<comment type="caution">
    <text evidence="7">The sequence shown here is derived from an EMBL/GenBank/DDBJ whole genome shotgun (WGS) entry which is preliminary data.</text>
</comment>
<organism evidence="7 8">
    <name type="scientific">Odynerus spinipes</name>
    <dbReference type="NCBI Taxonomy" id="1348599"/>
    <lineage>
        <taxon>Eukaryota</taxon>
        <taxon>Metazoa</taxon>
        <taxon>Ecdysozoa</taxon>
        <taxon>Arthropoda</taxon>
        <taxon>Hexapoda</taxon>
        <taxon>Insecta</taxon>
        <taxon>Pterygota</taxon>
        <taxon>Neoptera</taxon>
        <taxon>Endopterygota</taxon>
        <taxon>Hymenoptera</taxon>
        <taxon>Apocrita</taxon>
        <taxon>Aculeata</taxon>
        <taxon>Vespoidea</taxon>
        <taxon>Vespidae</taxon>
        <taxon>Eumeninae</taxon>
        <taxon>Odynerus</taxon>
    </lineage>
</organism>
<dbReference type="InterPro" id="IPR011990">
    <property type="entry name" value="TPR-like_helical_dom_sf"/>
</dbReference>